<keyword evidence="1" id="KW-1133">Transmembrane helix</keyword>
<proteinExistence type="predicted"/>
<protein>
    <submittedName>
        <fullName evidence="2">Uncharacterized protein</fullName>
    </submittedName>
</protein>
<sequence>MDKLIRFCFDNWLRPILFCAIAFLLYLRTIYLGYNTVATFCFILFAIGFAGAFGSAIYQFFNGRWKEGLLTLLILVGTIIGGVMGVLIFFIDKR</sequence>
<dbReference type="Proteomes" id="UP000239872">
    <property type="component" value="Unassembled WGS sequence"/>
</dbReference>
<evidence type="ECO:0000256" key="1">
    <source>
        <dbReference type="SAM" id="Phobius"/>
    </source>
</evidence>
<feature type="transmembrane region" description="Helical" evidence="1">
    <location>
        <begin position="70"/>
        <end position="91"/>
    </location>
</feature>
<dbReference type="RefSeq" id="WP_105040339.1">
    <property type="nucleotide sequence ID" value="NZ_PPSL01000005.1"/>
</dbReference>
<dbReference type="AlphaFoldDB" id="A0A2S7SRN1"/>
<feature type="transmembrane region" description="Helical" evidence="1">
    <location>
        <begin position="12"/>
        <end position="31"/>
    </location>
</feature>
<reference evidence="2 3" key="1">
    <citation type="submission" date="2018-01" db="EMBL/GenBank/DDBJ databases">
        <title>A novel member of the phylum Bacteroidetes isolated from glacier ice.</title>
        <authorList>
            <person name="Liu Q."/>
            <person name="Xin Y.-H."/>
        </authorList>
    </citation>
    <scope>NUCLEOTIDE SEQUENCE [LARGE SCALE GENOMIC DNA]</scope>
    <source>
        <strain evidence="2 3">RB1R16</strain>
    </source>
</reference>
<gene>
    <name evidence="2" type="ORF">CJD36_016650</name>
</gene>
<organism evidence="2 3">
    <name type="scientific">Flavipsychrobacter stenotrophus</name>
    <dbReference type="NCBI Taxonomy" id="2077091"/>
    <lineage>
        <taxon>Bacteria</taxon>
        <taxon>Pseudomonadati</taxon>
        <taxon>Bacteroidota</taxon>
        <taxon>Chitinophagia</taxon>
        <taxon>Chitinophagales</taxon>
        <taxon>Chitinophagaceae</taxon>
        <taxon>Flavipsychrobacter</taxon>
    </lineage>
</organism>
<comment type="caution">
    <text evidence="2">The sequence shown here is derived from an EMBL/GenBank/DDBJ whole genome shotgun (WGS) entry which is preliminary data.</text>
</comment>
<name>A0A2S7SRN1_9BACT</name>
<keyword evidence="1" id="KW-0472">Membrane</keyword>
<evidence type="ECO:0000313" key="3">
    <source>
        <dbReference type="Proteomes" id="UP000239872"/>
    </source>
</evidence>
<evidence type="ECO:0000313" key="2">
    <source>
        <dbReference type="EMBL" id="PQJ09569.1"/>
    </source>
</evidence>
<feature type="transmembrane region" description="Helical" evidence="1">
    <location>
        <begin position="37"/>
        <end position="58"/>
    </location>
</feature>
<keyword evidence="3" id="KW-1185">Reference proteome</keyword>
<keyword evidence="1" id="KW-0812">Transmembrane</keyword>
<accession>A0A2S7SRN1</accession>
<dbReference type="EMBL" id="PPSL01000005">
    <property type="protein sequence ID" value="PQJ09569.1"/>
    <property type="molecule type" value="Genomic_DNA"/>
</dbReference>